<keyword evidence="7" id="KW-1185">Reference proteome</keyword>
<dbReference type="EMBL" id="JACOQH010000003">
    <property type="protein sequence ID" value="MBC5753378.1"/>
    <property type="molecule type" value="Genomic_DNA"/>
</dbReference>
<dbReference type="Pfam" id="PF00015">
    <property type="entry name" value="MCPsignal"/>
    <property type="match status" value="1"/>
</dbReference>
<accession>A0ABR7I8W1</accession>
<reference evidence="6 7" key="1">
    <citation type="submission" date="2020-08" db="EMBL/GenBank/DDBJ databases">
        <title>Genome public.</title>
        <authorList>
            <person name="Liu C."/>
            <person name="Sun Q."/>
        </authorList>
    </citation>
    <scope>NUCLEOTIDE SEQUENCE [LARGE SCALE GENOMIC DNA]</scope>
    <source>
        <strain evidence="6 7">BX0805</strain>
    </source>
</reference>
<sequence>MEKNYLYADEKEQMTRANGLYVLTSILFYIFAAVIVFVAYLRGIRSLGFTCMIGVVVLVMIVLNLMLYRTNSADRRIRYVLSTGLLVITFFTGIAFDAYYLRFMGAVPFIICIVFFDRRYSRFYGVVTSALNIIITVIKISVLHRCTGDETVDQICATLVICFMMLLIYWTVAVAHTFNSDTIGQLGEEKKKQQDMMDHIVNVAEQVREGTEQAVDIMNQLNESTDTVNGAVRDISDSTQTTAENIQAQTVMTQNIQEAIGETMERSAEMVETAKKSGELNEKNANLMEHLKTQSENIAQINEGVAASMQKLQEKTEAVKGIADTIFSISSQTNLLALNASIESARAGEAGKGFAVVADEIRQLAEKTRQETENIASILEELSGDAHSAADSVGEAVAAAGKQDDLITEVSASFTDMNENVTKLTTDIGQIDEMLGQLSESNNQIVDNITQLSATTEEVTASSHQAAELSVNNLEHAEETKKLLGGVLDVAEELQKYTN</sequence>
<feature type="transmembrane region" description="Helical" evidence="4">
    <location>
        <begin position="20"/>
        <end position="41"/>
    </location>
</feature>
<dbReference type="PRINTS" id="PR00260">
    <property type="entry name" value="CHEMTRNSDUCR"/>
</dbReference>
<keyword evidence="4" id="KW-0472">Membrane</keyword>
<gene>
    <name evidence="6" type="ORF">H8Z76_04920</name>
</gene>
<proteinExistence type="inferred from homology"/>
<evidence type="ECO:0000256" key="1">
    <source>
        <dbReference type="ARBA" id="ARBA00023224"/>
    </source>
</evidence>
<keyword evidence="1 3" id="KW-0807">Transducer</keyword>
<feature type="transmembrane region" description="Helical" evidence="4">
    <location>
        <begin position="155"/>
        <end position="172"/>
    </location>
</feature>
<evidence type="ECO:0000256" key="2">
    <source>
        <dbReference type="ARBA" id="ARBA00029447"/>
    </source>
</evidence>
<feature type="transmembrane region" description="Helical" evidence="4">
    <location>
        <begin position="121"/>
        <end position="143"/>
    </location>
</feature>
<feature type="transmembrane region" description="Helical" evidence="4">
    <location>
        <begin position="79"/>
        <end position="101"/>
    </location>
</feature>
<evidence type="ECO:0000313" key="7">
    <source>
        <dbReference type="Proteomes" id="UP000621540"/>
    </source>
</evidence>
<dbReference type="InterPro" id="IPR004089">
    <property type="entry name" value="MCPsignal_dom"/>
</dbReference>
<dbReference type="RefSeq" id="WP_186981832.1">
    <property type="nucleotide sequence ID" value="NZ_JACOQH010000003.1"/>
</dbReference>
<name>A0ABR7I8W1_9FIRM</name>
<organism evidence="6 7">
    <name type="scientific">Roseburia yibonii</name>
    <dbReference type="NCBI Taxonomy" id="2763063"/>
    <lineage>
        <taxon>Bacteria</taxon>
        <taxon>Bacillati</taxon>
        <taxon>Bacillota</taxon>
        <taxon>Clostridia</taxon>
        <taxon>Lachnospirales</taxon>
        <taxon>Lachnospiraceae</taxon>
        <taxon>Roseburia</taxon>
    </lineage>
</organism>
<feature type="transmembrane region" description="Helical" evidence="4">
    <location>
        <begin position="47"/>
        <end position="67"/>
    </location>
</feature>
<dbReference type="Proteomes" id="UP000621540">
    <property type="component" value="Unassembled WGS sequence"/>
</dbReference>
<keyword evidence="4" id="KW-0812">Transmembrane</keyword>
<dbReference type="PROSITE" id="PS50111">
    <property type="entry name" value="CHEMOTAXIS_TRANSDUC_2"/>
    <property type="match status" value="1"/>
</dbReference>
<dbReference type="PANTHER" id="PTHR32089">
    <property type="entry name" value="METHYL-ACCEPTING CHEMOTAXIS PROTEIN MCPB"/>
    <property type="match status" value="1"/>
</dbReference>
<evidence type="ECO:0000256" key="4">
    <source>
        <dbReference type="SAM" id="Phobius"/>
    </source>
</evidence>
<comment type="similarity">
    <text evidence="2">Belongs to the methyl-accepting chemotaxis (MCP) protein family.</text>
</comment>
<evidence type="ECO:0000259" key="5">
    <source>
        <dbReference type="PROSITE" id="PS50111"/>
    </source>
</evidence>
<dbReference type="SUPFAM" id="SSF58104">
    <property type="entry name" value="Methyl-accepting chemotaxis protein (MCP) signaling domain"/>
    <property type="match status" value="1"/>
</dbReference>
<evidence type="ECO:0000313" key="6">
    <source>
        <dbReference type="EMBL" id="MBC5753378.1"/>
    </source>
</evidence>
<dbReference type="SMART" id="SM00283">
    <property type="entry name" value="MA"/>
    <property type="match status" value="1"/>
</dbReference>
<feature type="domain" description="Methyl-accepting transducer" evidence="5">
    <location>
        <begin position="217"/>
        <end position="467"/>
    </location>
</feature>
<comment type="caution">
    <text evidence="6">The sequence shown here is derived from an EMBL/GenBank/DDBJ whole genome shotgun (WGS) entry which is preliminary data.</text>
</comment>
<dbReference type="PANTHER" id="PTHR32089:SF112">
    <property type="entry name" value="LYSOZYME-LIKE PROTEIN-RELATED"/>
    <property type="match status" value="1"/>
</dbReference>
<keyword evidence="4" id="KW-1133">Transmembrane helix</keyword>
<protein>
    <recommendedName>
        <fullName evidence="5">Methyl-accepting transducer domain-containing protein</fullName>
    </recommendedName>
</protein>
<dbReference type="Gene3D" id="1.10.287.950">
    <property type="entry name" value="Methyl-accepting chemotaxis protein"/>
    <property type="match status" value="1"/>
</dbReference>
<evidence type="ECO:0000256" key="3">
    <source>
        <dbReference type="PROSITE-ProRule" id="PRU00284"/>
    </source>
</evidence>
<dbReference type="InterPro" id="IPR004090">
    <property type="entry name" value="Chemotax_Me-accpt_rcpt"/>
</dbReference>